<sequence>MTAQVVLSIFLILTPLLNGFEAFFSYLSSTNEQIIIGRFDEDIILPCSFKSGPKVIIHWQNQGTNNVHSYYRGSDHLERQDPRYTNRTSLFQSEIHNGNASLSLRRLSLVDEGIYVCYVGTEFEKSKNIVVLKVGAFLMPVMKYEKRNTNSSLICSIRIHPPSNIMWKMNNTTPVSESNMEEIRSLGPSYIKSTLDIIGSHSSYECAIENSLLKQTWMGRWARKDDLRRMQSEHVSLSCQLVNNSFPPNQDFRVTWSRVESGTSSVLAYYLSSSQNIIINEPRFSWNKELITQSDFSMNLTDLSLSDSGEYLCNISSSKYTLLTIYALHVEQSQGTASWYILLLMLVVFLVLAIFLILSVPAIKCCLDRRLRHTYFGIGNIS</sequence>
<evidence type="ECO:0000313" key="14">
    <source>
        <dbReference type="Ensembl" id="ENSPSMP00000007095.1"/>
    </source>
</evidence>
<dbReference type="AlphaFoldDB" id="A0A8C8YPR3"/>
<dbReference type="SUPFAM" id="SSF48726">
    <property type="entry name" value="Immunoglobulin"/>
    <property type="match status" value="3"/>
</dbReference>
<dbReference type="GO" id="GO:0042130">
    <property type="term" value="P:negative regulation of T cell proliferation"/>
    <property type="evidence" value="ECO:0007669"/>
    <property type="project" value="TreeGrafter"/>
</dbReference>
<dbReference type="InterPro" id="IPR036179">
    <property type="entry name" value="Ig-like_dom_sf"/>
</dbReference>
<keyword evidence="7" id="KW-1015">Disulfide bond</keyword>
<keyword evidence="9" id="KW-0325">Glycoprotein</keyword>
<keyword evidence="4 12" id="KW-0732">Signal</keyword>
<gene>
    <name evidence="14" type="primary">HHLA2</name>
</gene>
<reference evidence="14" key="2">
    <citation type="submission" date="2025-09" db="UniProtKB">
        <authorList>
            <consortium name="Ensembl"/>
        </authorList>
    </citation>
    <scope>IDENTIFICATION</scope>
</reference>
<dbReference type="GO" id="GO:0071222">
    <property type="term" value="P:cellular response to lipopolysaccharide"/>
    <property type="evidence" value="ECO:0007669"/>
    <property type="project" value="TreeGrafter"/>
</dbReference>
<keyword evidence="6 11" id="KW-0472">Membrane</keyword>
<protein>
    <submittedName>
        <fullName evidence="14">HHLA2 member of B7 family</fullName>
    </submittedName>
</protein>
<dbReference type="InterPro" id="IPR003599">
    <property type="entry name" value="Ig_sub"/>
</dbReference>
<dbReference type="GO" id="GO:0031295">
    <property type="term" value="P:T cell costimulation"/>
    <property type="evidence" value="ECO:0007669"/>
    <property type="project" value="Ensembl"/>
</dbReference>
<evidence type="ECO:0000256" key="12">
    <source>
        <dbReference type="SAM" id="SignalP"/>
    </source>
</evidence>
<dbReference type="InterPro" id="IPR013106">
    <property type="entry name" value="Ig_V-set"/>
</dbReference>
<keyword evidence="2" id="KW-1003">Cell membrane</keyword>
<dbReference type="FunFam" id="2.60.40.10:FF:000142">
    <property type="entry name" value="V-set domain-containing T-cell activation inhibitor 1"/>
    <property type="match status" value="1"/>
</dbReference>
<evidence type="ECO:0000256" key="6">
    <source>
        <dbReference type="ARBA" id="ARBA00023136"/>
    </source>
</evidence>
<dbReference type="GeneTree" id="ENSGT00940000162944"/>
<dbReference type="GO" id="GO:0009897">
    <property type="term" value="C:external side of plasma membrane"/>
    <property type="evidence" value="ECO:0007669"/>
    <property type="project" value="TreeGrafter"/>
</dbReference>
<dbReference type="InterPro" id="IPR013783">
    <property type="entry name" value="Ig-like_fold"/>
</dbReference>
<dbReference type="GO" id="GO:0001819">
    <property type="term" value="P:positive regulation of cytokine production"/>
    <property type="evidence" value="ECO:0007669"/>
    <property type="project" value="Ensembl"/>
</dbReference>
<dbReference type="SMART" id="SM00409">
    <property type="entry name" value="IG"/>
    <property type="match status" value="2"/>
</dbReference>
<keyword evidence="8" id="KW-0675">Receptor</keyword>
<evidence type="ECO:0000256" key="4">
    <source>
        <dbReference type="ARBA" id="ARBA00022729"/>
    </source>
</evidence>
<evidence type="ECO:0000313" key="15">
    <source>
        <dbReference type="Proteomes" id="UP000694414"/>
    </source>
</evidence>
<feature type="domain" description="Ig-like" evidence="13">
    <location>
        <begin position="15"/>
        <end position="130"/>
    </location>
</feature>
<feature type="transmembrane region" description="Helical" evidence="11">
    <location>
        <begin position="339"/>
        <end position="363"/>
    </location>
</feature>
<dbReference type="SMART" id="SM00408">
    <property type="entry name" value="IGc2"/>
    <property type="match status" value="2"/>
</dbReference>
<dbReference type="PANTHER" id="PTHR25466">
    <property type="entry name" value="T-LYMPHOCYTE ACTIVATION ANTIGEN"/>
    <property type="match status" value="1"/>
</dbReference>
<keyword evidence="3 11" id="KW-0812">Transmembrane</keyword>
<dbReference type="Ensembl" id="ENSPSMT00000008354.1">
    <property type="protein sequence ID" value="ENSPSMP00000007095.1"/>
    <property type="gene ID" value="ENSPSMG00000005283.1"/>
</dbReference>
<evidence type="ECO:0000256" key="5">
    <source>
        <dbReference type="ARBA" id="ARBA00022989"/>
    </source>
</evidence>
<dbReference type="GO" id="GO:0007166">
    <property type="term" value="P:cell surface receptor signaling pathway"/>
    <property type="evidence" value="ECO:0007669"/>
    <property type="project" value="TreeGrafter"/>
</dbReference>
<dbReference type="Pfam" id="PF07686">
    <property type="entry name" value="V-set"/>
    <property type="match status" value="2"/>
</dbReference>
<keyword evidence="15" id="KW-1185">Reference proteome</keyword>
<keyword evidence="10" id="KW-0393">Immunoglobulin domain</keyword>
<dbReference type="Proteomes" id="UP000694414">
    <property type="component" value="Unplaced"/>
</dbReference>
<evidence type="ECO:0000256" key="10">
    <source>
        <dbReference type="ARBA" id="ARBA00023319"/>
    </source>
</evidence>
<dbReference type="GO" id="GO:0006955">
    <property type="term" value="P:immune response"/>
    <property type="evidence" value="ECO:0007669"/>
    <property type="project" value="TreeGrafter"/>
</dbReference>
<evidence type="ECO:0000256" key="11">
    <source>
        <dbReference type="SAM" id="Phobius"/>
    </source>
</evidence>
<accession>A0A8C8YPR3</accession>
<evidence type="ECO:0000259" key="13">
    <source>
        <dbReference type="PROSITE" id="PS50835"/>
    </source>
</evidence>
<dbReference type="Gene3D" id="2.60.40.10">
    <property type="entry name" value="Immunoglobulins"/>
    <property type="match status" value="3"/>
</dbReference>
<evidence type="ECO:0000256" key="9">
    <source>
        <dbReference type="ARBA" id="ARBA00023180"/>
    </source>
</evidence>
<comment type="subcellular location">
    <subcellularLocation>
        <location evidence="1">Cell membrane</location>
        <topology evidence="1">Single-pass type I membrane protein</topology>
    </subcellularLocation>
</comment>
<feature type="domain" description="Ig-like" evidence="13">
    <location>
        <begin position="152"/>
        <end position="211"/>
    </location>
</feature>
<feature type="domain" description="Ig-like" evidence="13">
    <location>
        <begin position="231"/>
        <end position="324"/>
    </location>
</feature>
<dbReference type="GO" id="GO:0042104">
    <property type="term" value="P:positive regulation of activated T cell proliferation"/>
    <property type="evidence" value="ECO:0007669"/>
    <property type="project" value="Ensembl"/>
</dbReference>
<evidence type="ECO:0000256" key="7">
    <source>
        <dbReference type="ARBA" id="ARBA00023157"/>
    </source>
</evidence>
<name>A0A8C8YPR3_PROSS</name>
<dbReference type="SMART" id="SM00406">
    <property type="entry name" value="IGv"/>
    <property type="match status" value="2"/>
</dbReference>
<evidence type="ECO:0000256" key="8">
    <source>
        <dbReference type="ARBA" id="ARBA00023170"/>
    </source>
</evidence>
<dbReference type="InterPro" id="IPR003598">
    <property type="entry name" value="Ig_sub2"/>
</dbReference>
<keyword evidence="5 11" id="KW-1133">Transmembrane helix</keyword>
<dbReference type="InterPro" id="IPR007110">
    <property type="entry name" value="Ig-like_dom"/>
</dbReference>
<organism evidence="14 15">
    <name type="scientific">Prolemur simus</name>
    <name type="common">Greater bamboo lemur</name>
    <name type="synonym">Hapalemur simus</name>
    <dbReference type="NCBI Taxonomy" id="1328070"/>
    <lineage>
        <taxon>Eukaryota</taxon>
        <taxon>Metazoa</taxon>
        <taxon>Chordata</taxon>
        <taxon>Craniata</taxon>
        <taxon>Vertebrata</taxon>
        <taxon>Euteleostomi</taxon>
        <taxon>Mammalia</taxon>
        <taxon>Eutheria</taxon>
        <taxon>Euarchontoglires</taxon>
        <taxon>Primates</taxon>
        <taxon>Strepsirrhini</taxon>
        <taxon>Lemuriformes</taxon>
        <taxon>Lemuridae</taxon>
        <taxon>Prolemur</taxon>
    </lineage>
</organism>
<evidence type="ECO:0000256" key="2">
    <source>
        <dbReference type="ARBA" id="ARBA00022475"/>
    </source>
</evidence>
<dbReference type="PROSITE" id="PS50835">
    <property type="entry name" value="IG_LIKE"/>
    <property type="match status" value="3"/>
</dbReference>
<evidence type="ECO:0000256" key="1">
    <source>
        <dbReference type="ARBA" id="ARBA00004251"/>
    </source>
</evidence>
<dbReference type="FunFam" id="2.60.40.10:FF:001310">
    <property type="entry name" value="HERV-H LTR-associating 2"/>
    <property type="match status" value="1"/>
</dbReference>
<dbReference type="PANTHER" id="PTHR25466:SF14">
    <property type="entry name" value="BUTYROPHILIN SUBFAMILY 2 MEMBER A2-LIKE-RELATED"/>
    <property type="match status" value="1"/>
</dbReference>
<feature type="signal peptide" evidence="12">
    <location>
        <begin position="1"/>
        <end position="19"/>
    </location>
</feature>
<reference evidence="14" key="1">
    <citation type="submission" date="2025-08" db="UniProtKB">
        <authorList>
            <consortium name="Ensembl"/>
        </authorList>
    </citation>
    <scope>IDENTIFICATION</scope>
</reference>
<evidence type="ECO:0000256" key="3">
    <source>
        <dbReference type="ARBA" id="ARBA00022692"/>
    </source>
</evidence>
<feature type="chain" id="PRO_5034967826" evidence="12">
    <location>
        <begin position="20"/>
        <end position="382"/>
    </location>
</feature>
<dbReference type="InterPro" id="IPR051713">
    <property type="entry name" value="T-cell_Activation_Regulation"/>
</dbReference>
<proteinExistence type="predicted"/>